<dbReference type="CDD" id="cd00038">
    <property type="entry name" value="CAP_ED"/>
    <property type="match status" value="1"/>
</dbReference>
<organism evidence="10 11">
    <name type="scientific">Tetraparma gracilis</name>
    <dbReference type="NCBI Taxonomy" id="2962635"/>
    <lineage>
        <taxon>Eukaryota</taxon>
        <taxon>Sar</taxon>
        <taxon>Stramenopiles</taxon>
        <taxon>Ochrophyta</taxon>
        <taxon>Bolidophyceae</taxon>
        <taxon>Parmales</taxon>
        <taxon>Triparmaceae</taxon>
        <taxon>Tetraparma</taxon>
    </lineage>
</organism>
<feature type="domain" description="PIK helical" evidence="8">
    <location>
        <begin position="916"/>
        <end position="1092"/>
    </location>
</feature>
<feature type="region of interest" description="Disordered" evidence="5">
    <location>
        <begin position="454"/>
        <end position="541"/>
    </location>
</feature>
<feature type="compositionally biased region" description="Acidic residues" evidence="5">
    <location>
        <begin position="252"/>
        <end position="262"/>
    </location>
</feature>
<dbReference type="PROSITE" id="PS51547">
    <property type="entry name" value="C2_PI3K"/>
    <property type="match status" value="1"/>
</dbReference>
<dbReference type="InterPro" id="IPR042236">
    <property type="entry name" value="PI3K_accessory_sf"/>
</dbReference>
<dbReference type="SMART" id="SM00146">
    <property type="entry name" value="PI3Kc"/>
    <property type="match status" value="1"/>
</dbReference>
<sequence>MTQQVHGSSPARKSSVFHRRSDYLEQDALLSLLSTESSALASVASTSSHDHVLSFLHSDRGRRIAAATTESSDGALRREFDRLVEELQEKDEVLQKLKATATRLKQSLGMNPVPATPVVTCLHDKNAPARQPSLSADSPLDPAAALPSELPSLSSQQDRIGETTSGFDPQNPAQPRQPTPATKQWSMLKAAVKVSGQKKDITTQEWAGRKAWASISGNTKEPELLGEFGMEDAPGATGLRWMLAKPPAWQNQEEDVGEQEQEENPHSYNRQLSSMPDSGKRQRAMSSSKKMPITDFLRSIPTFQSVDETDIHKLESSSSLQIFGNGSSILAHDQKSDFIYVIREGNVKVMKKKDKVMNLTQGDYFGEGSFTNRTSGSQQSYVADGDVLCISIPFDTYESIFTGGSQLMGTTLTIDASNNEEVYSLTRHIDQFNELLQMVFVRTKREVLYPGQSADGTVLEGTDGPGVPVSRPAKLSKQESGLRAHRGRVASSVGGSLDADSETNRASVESVPGGVFGNRPSAPRRASISSQTPRKSMSVASRRSSFVALEEDTGDEVSNEALMLDLLTAFTPELSLDDVLERIIKVTREVFCVQRASVFIIDEETEEMILKVSRDVKGVRIPMKGMCGYVAKTGDVLNIADAYDDNRFDPAMDRKSSFRTKQVLCVPVRDSDSHICGVMQCINTVDDLPFTDQDEELLVMVAQQLGQVLAKQDAATAFTDDNKFTAIQDVEDMFRIKVVSAKMTSDFSTAKKEHRHIRCTAQLYHGGVKLGRPMEVPNQSTAREARGHGLPAIVTAIFGQHGSWVENNSVQFKNLPHGTRIIFQLYSKNGHPCGWTGCNLFRFDHRLRSGKMSLCIWPGECPTPNATALERKTDDAHMTTLDIEFYQRDSKPIVYRPLVEDNLIHNLRSTGHKNLDWFLNRMKTEEAERVKYLVFDPTATPTREDFRLIWDIRLPLTGVPEGLGTLLLTINWLNPKQVAECHRLLYAWETLEPMLALQLLDHRFPDPRVRAYAVQCLGSLSDDELRRYLLQLTQTLKFEPFHDSALSRFLLRRALSNPTLIGHIFFWLLKAEMHEPVVKERFGVILDMYLRNCGTHRLALGHQLLVMRRLETVAARVQAKDTKEDRLLELREQLKRCDFPTKFQLPLNPDMRARSIVIDKCRVMESKKKPLWLVFEDADNDNKQITVMFKAGDDLRQDQLTLQVLNIMNLLWKREGLNLCLSPYGCVCTGDELGMLEVVTNSQTLAGIIQDNHSGEKGKKKKLKGAYDAIFKQDVFSKWLELNNSEGIVGGKAGGGEQEEPEQSAPDAPVRGRGGSLAALRATAESDRDLVGSTPIERARERFMKSCAGYCVATFVLGIGDRHNDNLMMKRTGELFHIDFGHFLGNFKSKFGIKREKAPFVFTPAFADVLGGPNGALFKKFEKLSCECLLILRKNAGLIITLFSLMLSCGIPELKVESDIDYLKERLMLDLTDREVEKEFCKIIHKSMGTKTTRANDAIHVWVHS</sequence>
<dbReference type="PROSITE" id="PS50042">
    <property type="entry name" value="CNMP_BINDING_3"/>
    <property type="match status" value="1"/>
</dbReference>
<dbReference type="InterPro" id="IPR015433">
    <property type="entry name" value="PI3/4_kinase"/>
</dbReference>
<dbReference type="InterPro" id="IPR002420">
    <property type="entry name" value="PI3K-type_C2_dom"/>
</dbReference>
<dbReference type="Gene3D" id="1.25.40.70">
    <property type="entry name" value="Phosphatidylinositol 3-kinase, accessory domain (PIK)"/>
    <property type="match status" value="1"/>
</dbReference>
<accession>A0ABQ6MZJ0</accession>
<evidence type="ECO:0000259" key="6">
    <source>
        <dbReference type="PROSITE" id="PS50042"/>
    </source>
</evidence>
<keyword evidence="4" id="KW-0175">Coiled coil</keyword>
<dbReference type="InterPro" id="IPR014710">
    <property type="entry name" value="RmlC-like_jellyroll"/>
</dbReference>
<feature type="domain" description="C2 PI3K-type" evidence="9">
    <location>
        <begin position="730"/>
        <end position="897"/>
    </location>
</feature>
<protein>
    <recommendedName>
        <fullName evidence="12">Phosphatidylinositol 3-kinase</fullName>
    </recommendedName>
</protein>
<dbReference type="CDD" id="cd00891">
    <property type="entry name" value="PI3Kc"/>
    <property type="match status" value="1"/>
</dbReference>
<feature type="region of interest" description="Disordered" evidence="5">
    <location>
        <begin position="248"/>
        <end position="288"/>
    </location>
</feature>
<evidence type="ECO:0000259" key="7">
    <source>
        <dbReference type="PROSITE" id="PS50290"/>
    </source>
</evidence>
<dbReference type="InterPro" id="IPR036940">
    <property type="entry name" value="PI3/4_kinase_cat_sf"/>
</dbReference>
<dbReference type="InterPro" id="IPR035448">
    <property type="entry name" value="PI3Kc"/>
</dbReference>
<dbReference type="Pfam" id="PF01590">
    <property type="entry name" value="GAF"/>
    <property type="match status" value="1"/>
</dbReference>
<dbReference type="SUPFAM" id="SSF48371">
    <property type="entry name" value="ARM repeat"/>
    <property type="match status" value="1"/>
</dbReference>
<dbReference type="InterPro" id="IPR003018">
    <property type="entry name" value="GAF"/>
</dbReference>
<proteinExistence type="inferred from homology"/>
<dbReference type="PROSITE" id="PS00916">
    <property type="entry name" value="PI3_4_KINASE_2"/>
    <property type="match status" value="1"/>
</dbReference>
<dbReference type="Gene3D" id="3.30.1010.10">
    <property type="entry name" value="Phosphatidylinositol 3-kinase Catalytic Subunit, Chain A, domain 4"/>
    <property type="match status" value="1"/>
</dbReference>
<dbReference type="SUPFAM" id="SSF56112">
    <property type="entry name" value="Protein kinase-like (PK-like)"/>
    <property type="match status" value="1"/>
</dbReference>
<evidence type="ECO:0000313" key="11">
    <source>
        <dbReference type="Proteomes" id="UP001165060"/>
    </source>
</evidence>
<dbReference type="Pfam" id="PF00027">
    <property type="entry name" value="cNMP_binding"/>
    <property type="match status" value="1"/>
</dbReference>
<evidence type="ECO:0008006" key="12">
    <source>
        <dbReference type="Google" id="ProtNLM"/>
    </source>
</evidence>
<feature type="compositionally biased region" description="Low complexity" evidence="5">
    <location>
        <begin position="519"/>
        <end position="530"/>
    </location>
</feature>
<dbReference type="InterPro" id="IPR011009">
    <property type="entry name" value="Kinase-like_dom_sf"/>
</dbReference>
<dbReference type="InterPro" id="IPR029016">
    <property type="entry name" value="GAF-like_dom_sf"/>
</dbReference>
<dbReference type="InterPro" id="IPR016024">
    <property type="entry name" value="ARM-type_fold"/>
</dbReference>
<feature type="compositionally biased region" description="Polar residues" evidence="5">
    <location>
        <begin position="531"/>
        <end position="541"/>
    </location>
</feature>
<evidence type="ECO:0000256" key="3">
    <source>
        <dbReference type="PROSITE-ProRule" id="PRU00880"/>
    </source>
</evidence>
<dbReference type="PROSITE" id="PS00915">
    <property type="entry name" value="PI3_4_KINASE_1"/>
    <property type="match status" value="1"/>
</dbReference>
<comment type="caution">
    <text evidence="10">The sequence shown here is derived from an EMBL/GenBank/DDBJ whole genome shotgun (WGS) entry which is preliminary data.</text>
</comment>
<reference evidence="10 11" key="1">
    <citation type="journal article" date="2023" name="Commun. Biol.">
        <title>Genome analysis of Parmales, the sister group of diatoms, reveals the evolutionary specialization of diatoms from phago-mixotrophs to photoautotrophs.</title>
        <authorList>
            <person name="Ban H."/>
            <person name="Sato S."/>
            <person name="Yoshikawa S."/>
            <person name="Yamada K."/>
            <person name="Nakamura Y."/>
            <person name="Ichinomiya M."/>
            <person name="Sato N."/>
            <person name="Blanc-Mathieu R."/>
            <person name="Endo H."/>
            <person name="Kuwata A."/>
            <person name="Ogata H."/>
        </authorList>
    </citation>
    <scope>NUCLEOTIDE SEQUENCE [LARGE SCALE GENOMIC DNA]</scope>
</reference>
<dbReference type="Gene3D" id="3.30.450.40">
    <property type="match status" value="1"/>
</dbReference>
<evidence type="ECO:0000256" key="5">
    <source>
        <dbReference type="SAM" id="MobiDB-lite"/>
    </source>
</evidence>
<evidence type="ECO:0000313" key="10">
    <source>
        <dbReference type="EMBL" id="GMI36088.1"/>
    </source>
</evidence>
<dbReference type="InterPro" id="IPR018936">
    <property type="entry name" value="PI3/4_kinase_CS"/>
</dbReference>
<dbReference type="Pfam" id="PF00454">
    <property type="entry name" value="PI3_PI4_kinase"/>
    <property type="match status" value="1"/>
</dbReference>
<feature type="region of interest" description="Disordered" evidence="5">
    <location>
        <begin position="1290"/>
        <end position="1312"/>
    </location>
</feature>
<dbReference type="SMART" id="SM00100">
    <property type="entry name" value="cNMP"/>
    <property type="match status" value="1"/>
</dbReference>
<dbReference type="SMART" id="SM00065">
    <property type="entry name" value="GAF"/>
    <property type="match status" value="1"/>
</dbReference>
<dbReference type="PANTHER" id="PTHR10048:SF14">
    <property type="entry name" value="LD28067P"/>
    <property type="match status" value="1"/>
</dbReference>
<keyword evidence="1" id="KW-0808">Transferase</keyword>
<feature type="compositionally biased region" description="Polar residues" evidence="5">
    <location>
        <begin position="156"/>
        <end position="185"/>
    </location>
</feature>
<dbReference type="InterPro" id="IPR001263">
    <property type="entry name" value="PI3K_accessory_dom"/>
</dbReference>
<dbReference type="SUPFAM" id="SSF55781">
    <property type="entry name" value="GAF domain-like"/>
    <property type="match status" value="1"/>
</dbReference>
<evidence type="ECO:0000256" key="2">
    <source>
        <dbReference type="ARBA" id="ARBA00022777"/>
    </source>
</evidence>
<dbReference type="Gene3D" id="2.60.40.150">
    <property type="entry name" value="C2 domain"/>
    <property type="match status" value="1"/>
</dbReference>
<dbReference type="EMBL" id="BRYB01000717">
    <property type="protein sequence ID" value="GMI36088.1"/>
    <property type="molecule type" value="Genomic_DNA"/>
</dbReference>
<evidence type="ECO:0000256" key="4">
    <source>
        <dbReference type="SAM" id="Coils"/>
    </source>
</evidence>
<feature type="compositionally biased region" description="Low complexity" evidence="5">
    <location>
        <begin position="132"/>
        <end position="155"/>
    </location>
</feature>
<keyword evidence="11" id="KW-1185">Reference proteome</keyword>
<dbReference type="Proteomes" id="UP001165060">
    <property type="component" value="Unassembled WGS sequence"/>
</dbReference>
<dbReference type="PROSITE" id="PS51545">
    <property type="entry name" value="PIK_HELICAL"/>
    <property type="match status" value="1"/>
</dbReference>
<evidence type="ECO:0000259" key="9">
    <source>
        <dbReference type="PROSITE" id="PS51547"/>
    </source>
</evidence>
<feature type="domain" description="PI3K/PI4K catalytic" evidence="7">
    <location>
        <begin position="1157"/>
        <end position="1492"/>
    </location>
</feature>
<feature type="domain" description="Cyclic nucleotide-binding" evidence="6">
    <location>
        <begin position="302"/>
        <end position="401"/>
    </location>
</feature>
<name>A0ABQ6MZJ0_9STRA</name>
<dbReference type="InterPro" id="IPR000403">
    <property type="entry name" value="PI3/4_kinase_cat_dom"/>
</dbReference>
<gene>
    <name evidence="10" type="ORF">TeGR_g10546</name>
</gene>
<dbReference type="InterPro" id="IPR018490">
    <property type="entry name" value="cNMP-bd_dom_sf"/>
</dbReference>
<dbReference type="PROSITE" id="PS50290">
    <property type="entry name" value="PI3_4_KINASE_3"/>
    <property type="match status" value="1"/>
</dbReference>
<dbReference type="InterPro" id="IPR000595">
    <property type="entry name" value="cNMP-bd_dom"/>
</dbReference>
<comment type="similarity">
    <text evidence="3">Belongs to the PI3/PI4-kinase family.</text>
</comment>
<dbReference type="SUPFAM" id="SSF51206">
    <property type="entry name" value="cAMP-binding domain-like"/>
    <property type="match status" value="1"/>
</dbReference>
<feature type="coiled-coil region" evidence="4">
    <location>
        <begin position="80"/>
        <end position="107"/>
    </location>
</feature>
<dbReference type="SMART" id="SM00145">
    <property type="entry name" value="PI3Ka"/>
    <property type="match status" value="1"/>
</dbReference>
<dbReference type="PANTHER" id="PTHR10048">
    <property type="entry name" value="PHOSPHATIDYLINOSITOL KINASE"/>
    <property type="match status" value="1"/>
</dbReference>
<dbReference type="SUPFAM" id="SSF49562">
    <property type="entry name" value="C2 domain (Calcium/lipid-binding domain, CaLB)"/>
    <property type="match status" value="1"/>
</dbReference>
<dbReference type="Pfam" id="PF00613">
    <property type="entry name" value="PI3Ka"/>
    <property type="match status" value="1"/>
</dbReference>
<evidence type="ECO:0000259" key="8">
    <source>
        <dbReference type="PROSITE" id="PS51545"/>
    </source>
</evidence>
<dbReference type="Gene3D" id="1.10.1070.11">
    <property type="entry name" value="Phosphatidylinositol 3-/4-kinase, catalytic domain"/>
    <property type="match status" value="1"/>
</dbReference>
<keyword evidence="2" id="KW-0418">Kinase</keyword>
<dbReference type="InterPro" id="IPR035892">
    <property type="entry name" value="C2_domain_sf"/>
</dbReference>
<evidence type="ECO:0000256" key="1">
    <source>
        <dbReference type="ARBA" id="ARBA00022679"/>
    </source>
</evidence>
<feature type="compositionally biased region" description="Polar residues" evidence="5">
    <location>
        <begin position="266"/>
        <end position="276"/>
    </location>
</feature>
<feature type="region of interest" description="Disordered" evidence="5">
    <location>
        <begin position="128"/>
        <end position="186"/>
    </location>
</feature>
<dbReference type="Gene3D" id="2.60.120.10">
    <property type="entry name" value="Jelly Rolls"/>
    <property type="match status" value="1"/>
</dbReference>
<dbReference type="Pfam" id="PF00792">
    <property type="entry name" value="PI3K_C2"/>
    <property type="match status" value="1"/>
</dbReference>